<keyword evidence="8" id="KW-1185">Reference proteome</keyword>
<evidence type="ECO:0000259" key="6">
    <source>
        <dbReference type="Pfam" id="PF03931"/>
    </source>
</evidence>
<dbReference type="InterPro" id="IPR016073">
    <property type="entry name" value="Skp1_comp_POZ"/>
</dbReference>
<dbReference type="Pfam" id="PF03931">
    <property type="entry name" value="Skp1_POZ"/>
    <property type="match status" value="2"/>
</dbReference>
<dbReference type="EnsemblPlants" id="ORUFI07G02660.1">
    <property type="protein sequence ID" value="ORUFI07G02660.1"/>
    <property type="gene ID" value="ORUFI07G02660"/>
</dbReference>
<feature type="domain" description="SKP1 component POZ" evidence="6">
    <location>
        <begin position="59"/>
        <end position="85"/>
    </location>
</feature>
<dbReference type="OMA" id="SFDAEFM"/>
<dbReference type="Proteomes" id="UP000008022">
    <property type="component" value="Unassembled WGS sequence"/>
</dbReference>
<comment type="function">
    <text evidence="4">Involved in ubiquitination and subsequent proteasomal degradation of target proteins. Together with CUL1, RBX1 and a F-box protein, it forms a SCF E3 ubiquitin ligase complex. The functional specificity of this complex depends on the type of F-box protein. In the SCF complex, it serves as an adapter that links the F-box protein to CUL1.</text>
</comment>
<dbReference type="GO" id="GO:0009867">
    <property type="term" value="P:jasmonic acid mediated signaling pathway"/>
    <property type="evidence" value="ECO:0007669"/>
    <property type="project" value="UniProtKB-ARBA"/>
</dbReference>
<dbReference type="Gene3D" id="3.30.710.10">
    <property type="entry name" value="Potassium Channel Kv1.1, Chain A"/>
    <property type="match status" value="1"/>
</dbReference>
<evidence type="ECO:0000256" key="1">
    <source>
        <dbReference type="ARBA" id="ARBA00004906"/>
    </source>
</evidence>
<accession>A0A0E0Q3Z5</accession>
<dbReference type="eggNOG" id="KOG1724">
    <property type="taxonomic scope" value="Eukaryota"/>
</dbReference>
<dbReference type="HOGENOM" id="CLU_059252_5_0_1"/>
<name>A0A0E0Q3Z5_ORYRU</name>
<comment type="pathway">
    <text evidence="1 4">Protein modification; protein ubiquitination.</text>
</comment>
<dbReference type="AlphaFoldDB" id="A0A0E0Q3Z5"/>
<dbReference type="PIRSF" id="PIRSF028729">
    <property type="entry name" value="E3_ubiquit_lig_SCF_Skp"/>
    <property type="match status" value="1"/>
</dbReference>
<dbReference type="Gramene" id="ORUFI07G02660.1">
    <property type="protein sequence ID" value="ORUFI07G02660.1"/>
    <property type="gene ID" value="ORUFI07G02660"/>
</dbReference>
<dbReference type="SMART" id="SM00512">
    <property type="entry name" value="Skp1"/>
    <property type="match status" value="1"/>
</dbReference>
<evidence type="ECO:0000256" key="4">
    <source>
        <dbReference type="PIRNR" id="PIRNR028729"/>
    </source>
</evidence>
<organism evidence="7 8">
    <name type="scientific">Oryza rufipogon</name>
    <name type="common">Brownbeard rice</name>
    <name type="synonym">Asian wild rice</name>
    <dbReference type="NCBI Taxonomy" id="4529"/>
    <lineage>
        <taxon>Eukaryota</taxon>
        <taxon>Viridiplantae</taxon>
        <taxon>Streptophyta</taxon>
        <taxon>Embryophyta</taxon>
        <taxon>Tracheophyta</taxon>
        <taxon>Spermatophyta</taxon>
        <taxon>Magnoliopsida</taxon>
        <taxon>Liliopsida</taxon>
        <taxon>Poales</taxon>
        <taxon>Poaceae</taxon>
        <taxon>BOP clade</taxon>
        <taxon>Oryzoideae</taxon>
        <taxon>Oryzeae</taxon>
        <taxon>Oryzinae</taxon>
        <taxon>Oryza</taxon>
    </lineage>
</organism>
<dbReference type="InterPro" id="IPR036296">
    <property type="entry name" value="SKP1-like_dim_sf"/>
</dbReference>
<feature type="domain" description="SKP1 component POZ" evidence="6">
    <location>
        <begin position="12"/>
        <end position="57"/>
    </location>
</feature>
<dbReference type="SUPFAM" id="SSF54695">
    <property type="entry name" value="POZ domain"/>
    <property type="match status" value="1"/>
</dbReference>
<comment type="similarity">
    <text evidence="2 4">Belongs to the SKP1 family.</text>
</comment>
<dbReference type="GO" id="GO:0016567">
    <property type="term" value="P:protein ubiquitination"/>
    <property type="evidence" value="ECO:0007669"/>
    <property type="project" value="UniProtKB-UniRule"/>
</dbReference>
<dbReference type="Pfam" id="PF01466">
    <property type="entry name" value="Skp1"/>
    <property type="match status" value="1"/>
</dbReference>
<dbReference type="InterPro" id="IPR011333">
    <property type="entry name" value="SKP1/BTB/POZ_sf"/>
</dbReference>
<evidence type="ECO:0000259" key="5">
    <source>
        <dbReference type="Pfam" id="PF01466"/>
    </source>
</evidence>
<sequence length="170" mass="18630">MAADKKEVADDTILLISSDGEHFNVPSAAASLSQLVSNMIENDCTTNGVPLPNVASKNDCTTNGVPLPNVASKVLAKVIEYCVKHAAAAEDEEKELKSFNAEFMIDVDKNMLYGLLLASNFLNIKSLLDLCCQHTANLIKGKSPEQIRKEFGIKNDFTPEEEEEIRKENT</sequence>
<evidence type="ECO:0000256" key="2">
    <source>
        <dbReference type="ARBA" id="ARBA00009993"/>
    </source>
</evidence>
<evidence type="ECO:0000256" key="3">
    <source>
        <dbReference type="ARBA" id="ARBA00022786"/>
    </source>
</evidence>
<dbReference type="PANTHER" id="PTHR11165">
    <property type="entry name" value="SKP1"/>
    <property type="match status" value="1"/>
</dbReference>
<dbReference type="InterPro" id="IPR001232">
    <property type="entry name" value="SKP1-like"/>
</dbReference>
<keyword evidence="3 4" id="KW-0833">Ubl conjugation pathway</keyword>
<dbReference type="InterPro" id="IPR016897">
    <property type="entry name" value="SKP1"/>
</dbReference>
<evidence type="ECO:0000313" key="7">
    <source>
        <dbReference type="EnsemblPlants" id="ORUFI07G02660.1"/>
    </source>
</evidence>
<dbReference type="STRING" id="4529.A0A0E0Q3Z5"/>
<reference evidence="7" key="2">
    <citation type="submission" date="2015-06" db="UniProtKB">
        <authorList>
            <consortium name="EnsemblPlants"/>
        </authorList>
    </citation>
    <scope>IDENTIFICATION</scope>
</reference>
<dbReference type="UniPathway" id="UPA00143"/>
<protein>
    <recommendedName>
        <fullName evidence="4">SKP1-like protein</fullName>
    </recommendedName>
</protein>
<proteinExistence type="inferred from homology"/>
<dbReference type="GO" id="GO:0006511">
    <property type="term" value="P:ubiquitin-dependent protein catabolic process"/>
    <property type="evidence" value="ECO:0007669"/>
    <property type="project" value="InterPro"/>
</dbReference>
<dbReference type="CDD" id="cd18322">
    <property type="entry name" value="BTB_POZ_SKP1"/>
    <property type="match status" value="1"/>
</dbReference>
<evidence type="ECO:0000313" key="8">
    <source>
        <dbReference type="Proteomes" id="UP000008022"/>
    </source>
</evidence>
<dbReference type="InterPro" id="IPR016072">
    <property type="entry name" value="Skp1_comp_dimer"/>
</dbReference>
<feature type="domain" description="SKP1 component dimerisation" evidence="5">
    <location>
        <begin position="125"/>
        <end position="169"/>
    </location>
</feature>
<comment type="subunit">
    <text evidence="4">Part of a SCF (SKP1-cullin-F-box) protein ligase complex.</text>
</comment>
<reference evidence="8" key="1">
    <citation type="submission" date="2013-06" db="EMBL/GenBank/DDBJ databases">
        <authorList>
            <person name="Zhao Q."/>
        </authorList>
    </citation>
    <scope>NUCLEOTIDE SEQUENCE</scope>
    <source>
        <strain evidence="8">cv. W1943</strain>
    </source>
</reference>
<dbReference type="SUPFAM" id="SSF81382">
    <property type="entry name" value="Skp1 dimerisation domain-like"/>
    <property type="match status" value="1"/>
</dbReference>